<dbReference type="RefSeq" id="WP_077351819.1">
    <property type="nucleotide sequence ID" value="NZ_CP019607.1"/>
</dbReference>
<protein>
    <recommendedName>
        <fullName evidence="1">KANL3/Tex30 alpha/beta hydrolase-like domain-containing protein</fullName>
    </recommendedName>
</protein>
<name>A0A1Q2D117_9ACTN</name>
<dbReference type="Proteomes" id="UP000188235">
    <property type="component" value="Chromosome"/>
</dbReference>
<accession>A0A1Q2D117</accession>
<dbReference type="PANTHER" id="PTHR13136:SF11">
    <property type="entry name" value="TESTIS-EXPRESSED PROTEIN 30"/>
    <property type="match status" value="1"/>
</dbReference>
<gene>
    <name evidence="2" type="ORF">BW733_15480</name>
</gene>
<dbReference type="SUPFAM" id="SSF53474">
    <property type="entry name" value="alpha/beta-Hydrolases"/>
    <property type="match status" value="1"/>
</dbReference>
<dbReference type="KEGG" id="tfa:BW733_15480"/>
<keyword evidence="3" id="KW-1185">Reference proteome</keyword>
<sequence>MEELTVETANGPAKVLLSDPETTARGLLVLGPGASGFIGSGDLELACRVALGRGMAAALVQPPYAVAGRRVPPRGTQTDEAFTAVTAGLRSRLPDGPLITGGRSYGGRVACRTSEVTGSDGVVCLAFPLQPPKGRPSRQDELSAVTVPVLVVQGESDPFGMPEPPASGEIVVVKGDHSLKADAPLIREAIGRWLDARLAI</sequence>
<dbReference type="InterPro" id="IPR029058">
    <property type="entry name" value="AB_hydrolase_fold"/>
</dbReference>
<dbReference type="InterPro" id="IPR026555">
    <property type="entry name" value="NSL3/Tex30"/>
</dbReference>
<proteinExistence type="predicted"/>
<dbReference type="STRING" id="399497.BW733_15480"/>
<dbReference type="InterPro" id="IPR046879">
    <property type="entry name" value="KANL3/Tex30_Abhydrolase"/>
</dbReference>
<evidence type="ECO:0000313" key="3">
    <source>
        <dbReference type="Proteomes" id="UP000188235"/>
    </source>
</evidence>
<dbReference type="PANTHER" id="PTHR13136">
    <property type="entry name" value="TESTIS DEVELOPMENT PROTEIN PRTD"/>
    <property type="match status" value="1"/>
</dbReference>
<feature type="domain" description="KANL3/Tex30 alpha/beta hydrolase-like" evidence="1">
    <location>
        <begin position="67"/>
        <end position="180"/>
    </location>
</feature>
<evidence type="ECO:0000259" key="1">
    <source>
        <dbReference type="Pfam" id="PF20408"/>
    </source>
</evidence>
<dbReference type="Pfam" id="PF20408">
    <property type="entry name" value="Abhydrolase_11"/>
    <property type="match status" value="1"/>
</dbReference>
<dbReference type="AlphaFoldDB" id="A0A1Q2D117"/>
<evidence type="ECO:0000313" key="2">
    <source>
        <dbReference type="EMBL" id="AQP52013.1"/>
    </source>
</evidence>
<organism evidence="2 3">
    <name type="scientific">Tessaracoccus flavescens</name>
    <dbReference type="NCBI Taxonomy" id="399497"/>
    <lineage>
        <taxon>Bacteria</taxon>
        <taxon>Bacillati</taxon>
        <taxon>Actinomycetota</taxon>
        <taxon>Actinomycetes</taxon>
        <taxon>Propionibacteriales</taxon>
        <taxon>Propionibacteriaceae</taxon>
        <taxon>Tessaracoccus</taxon>
    </lineage>
</organism>
<dbReference type="OrthoDB" id="652634at2"/>
<dbReference type="EMBL" id="CP019607">
    <property type="protein sequence ID" value="AQP52013.1"/>
    <property type="molecule type" value="Genomic_DNA"/>
</dbReference>
<reference evidence="2 3" key="1">
    <citation type="journal article" date="2008" name="Int. J. Syst. Evol. Microbiol.">
        <title>Tessaracoccus flavescens sp. nov., isolated from marine sediment.</title>
        <authorList>
            <person name="Lee D.W."/>
            <person name="Lee S.D."/>
        </authorList>
    </citation>
    <scope>NUCLEOTIDE SEQUENCE [LARGE SCALE GENOMIC DNA]</scope>
    <source>
        <strain evidence="2 3">SST-39T</strain>
    </source>
</reference>
<dbReference type="Gene3D" id="3.40.50.1820">
    <property type="entry name" value="alpha/beta hydrolase"/>
    <property type="match status" value="1"/>
</dbReference>